<dbReference type="GO" id="GO:0016020">
    <property type="term" value="C:membrane"/>
    <property type="evidence" value="ECO:0007669"/>
    <property type="project" value="UniProtKB-SubCell"/>
</dbReference>
<keyword evidence="11" id="KW-1185">Reference proteome</keyword>
<dbReference type="FunFam" id="3.80.10.10:FF:000041">
    <property type="entry name" value="LRR receptor-like serine/threonine-protein kinase ERECTA"/>
    <property type="match status" value="1"/>
</dbReference>
<name>A0A7J9C379_GOSGO</name>
<keyword evidence="5" id="KW-0732">Signal</keyword>
<dbReference type="InterPro" id="IPR032675">
    <property type="entry name" value="LRR_dom_sf"/>
</dbReference>
<evidence type="ECO:0000256" key="1">
    <source>
        <dbReference type="ARBA" id="ARBA00004479"/>
    </source>
</evidence>
<organism evidence="10 11">
    <name type="scientific">Gossypium gossypioides</name>
    <name type="common">Mexican cotton</name>
    <name type="synonym">Selera gossypioides</name>
    <dbReference type="NCBI Taxonomy" id="34282"/>
    <lineage>
        <taxon>Eukaryota</taxon>
        <taxon>Viridiplantae</taxon>
        <taxon>Streptophyta</taxon>
        <taxon>Embryophyta</taxon>
        <taxon>Tracheophyta</taxon>
        <taxon>Spermatophyta</taxon>
        <taxon>Magnoliopsida</taxon>
        <taxon>eudicotyledons</taxon>
        <taxon>Gunneridae</taxon>
        <taxon>Pentapetalae</taxon>
        <taxon>rosids</taxon>
        <taxon>malvids</taxon>
        <taxon>Malvales</taxon>
        <taxon>Malvaceae</taxon>
        <taxon>Malvoideae</taxon>
        <taxon>Gossypium</taxon>
    </lineage>
</organism>
<evidence type="ECO:0000313" key="10">
    <source>
        <dbReference type="EMBL" id="MBA0742912.1"/>
    </source>
</evidence>
<evidence type="ECO:0000256" key="3">
    <source>
        <dbReference type="ARBA" id="ARBA00022614"/>
    </source>
</evidence>
<keyword evidence="4" id="KW-0812">Transmembrane</keyword>
<dbReference type="OrthoDB" id="1000827at2759"/>
<evidence type="ECO:0000256" key="2">
    <source>
        <dbReference type="ARBA" id="ARBA00009592"/>
    </source>
</evidence>
<reference evidence="10 11" key="1">
    <citation type="journal article" date="2019" name="Genome Biol. Evol.">
        <title>Insights into the evolution of the New World diploid cottons (Gossypium, subgenus Houzingenia) based on genome sequencing.</title>
        <authorList>
            <person name="Grover C.E."/>
            <person name="Arick M.A. 2nd"/>
            <person name="Thrash A."/>
            <person name="Conover J.L."/>
            <person name="Sanders W.S."/>
            <person name="Peterson D.G."/>
            <person name="Frelichowski J.E."/>
            <person name="Scheffler J.A."/>
            <person name="Scheffler B.E."/>
            <person name="Wendel J.F."/>
        </authorList>
    </citation>
    <scope>NUCLEOTIDE SEQUENCE [LARGE SCALE GENOMIC DNA]</scope>
    <source>
        <strain evidence="10">5</strain>
        <tissue evidence="10">Leaf</tissue>
    </source>
</reference>
<dbReference type="InterPro" id="IPR001611">
    <property type="entry name" value="Leu-rich_rpt"/>
</dbReference>
<dbReference type="AlphaFoldDB" id="A0A7J9C379"/>
<evidence type="ECO:0008006" key="12">
    <source>
        <dbReference type="Google" id="ProtNLM"/>
    </source>
</evidence>
<dbReference type="Gene3D" id="3.80.10.10">
    <property type="entry name" value="Ribonuclease Inhibitor"/>
    <property type="match status" value="1"/>
</dbReference>
<keyword evidence="8" id="KW-0472">Membrane</keyword>
<dbReference type="PRINTS" id="PR00019">
    <property type="entry name" value="LEURICHRPT"/>
</dbReference>
<evidence type="ECO:0000313" key="11">
    <source>
        <dbReference type="Proteomes" id="UP000593579"/>
    </source>
</evidence>
<comment type="subcellular location">
    <subcellularLocation>
        <location evidence="1">Membrane</location>
        <topology evidence="1">Single-pass type I membrane protein</topology>
    </subcellularLocation>
</comment>
<gene>
    <name evidence="10" type="ORF">Gogos_015921</name>
</gene>
<evidence type="ECO:0000256" key="7">
    <source>
        <dbReference type="ARBA" id="ARBA00022989"/>
    </source>
</evidence>
<evidence type="ECO:0000256" key="5">
    <source>
        <dbReference type="ARBA" id="ARBA00022729"/>
    </source>
</evidence>
<proteinExistence type="inferred from homology"/>
<dbReference type="Pfam" id="PF00560">
    <property type="entry name" value="LRR_1"/>
    <property type="match status" value="3"/>
</dbReference>
<accession>A0A7J9C379</accession>
<keyword evidence="6" id="KW-0677">Repeat</keyword>
<evidence type="ECO:0000256" key="4">
    <source>
        <dbReference type="ARBA" id="ARBA00022692"/>
    </source>
</evidence>
<comment type="similarity">
    <text evidence="2">Belongs to the RLP family.</text>
</comment>
<comment type="caution">
    <text evidence="10">The sequence shown here is derived from an EMBL/GenBank/DDBJ whole genome shotgun (WGS) entry which is preliminary data.</text>
</comment>
<dbReference type="Pfam" id="PF13855">
    <property type="entry name" value="LRR_8"/>
    <property type="match status" value="1"/>
</dbReference>
<dbReference type="EMBL" id="JABEZY010000007">
    <property type="protein sequence ID" value="MBA0742912.1"/>
    <property type="molecule type" value="Genomic_DNA"/>
</dbReference>
<dbReference type="InterPro" id="IPR051809">
    <property type="entry name" value="Plant_receptor-like_S/T_kinase"/>
</dbReference>
<dbReference type="SUPFAM" id="SSF52058">
    <property type="entry name" value="L domain-like"/>
    <property type="match status" value="1"/>
</dbReference>
<evidence type="ECO:0000256" key="6">
    <source>
        <dbReference type="ARBA" id="ARBA00022737"/>
    </source>
</evidence>
<keyword evidence="3" id="KW-0433">Leucine-rich repeat</keyword>
<dbReference type="PANTHER" id="PTHR27008">
    <property type="entry name" value="OS04G0122200 PROTEIN"/>
    <property type="match status" value="1"/>
</dbReference>
<keyword evidence="7" id="KW-1133">Transmembrane helix</keyword>
<dbReference type="PANTHER" id="PTHR27008:SF598">
    <property type="entry name" value="RECEPTOR-LIKE SERINE_THREONINE-PROTEIN KINASE, PUTATIVE-RELATED"/>
    <property type="match status" value="1"/>
</dbReference>
<protein>
    <recommendedName>
        <fullName evidence="12">Leucine-rich repeat-containing N-terminal plant-type domain-containing protein</fullName>
    </recommendedName>
</protein>
<evidence type="ECO:0000256" key="8">
    <source>
        <dbReference type="ARBA" id="ARBA00023136"/>
    </source>
</evidence>
<sequence length="169" mass="18776">MLRLLDLSENQFSGNESSVANLTRLYKLHLQENYFTGNVPSSFGNLSSLEDLDLFQNYLNGTIPKNQFSGEIPSGLGSCVSLQHLYMEGKLFEGSNPNSFKSLRGLQNLDLSRNKLSRQIPEYLQQFSLMTLNLSFNKFEGAVPTTGVFRNATALSIVGNKKLCGGIRN</sequence>
<dbReference type="Proteomes" id="UP000593579">
    <property type="component" value="Unassembled WGS sequence"/>
</dbReference>
<keyword evidence="9" id="KW-0325">Glycoprotein</keyword>
<evidence type="ECO:0000256" key="9">
    <source>
        <dbReference type="ARBA" id="ARBA00023180"/>
    </source>
</evidence>